<dbReference type="PANTHER" id="PTHR35093:SF8">
    <property type="entry name" value="OUTER MEMBRANE PROTEIN NMB0088-RELATED"/>
    <property type="match status" value="1"/>
</dbReference>
<accession>A0ABT3SZQ8</accession>
<evidence type="ECO:0000256" key="1">
    <source>
        <dbReference type="ARBA" id="ARBA00004571"/>
    </source>
</evidence>
<organism evidence="8 9">
    <name type="scientific">Candidatus Seongchinamella marina</name>
    <dbReference type="NCBI Taxonomy" id="2518990"/>
    <lineage>
        <taxon>Bacteria</taxon>
        <taxon>Pseudomonadati</taxon>
        <taxon>Pseudomonadota</taxon>
        <taxon>Gammaproteobacteria</taxon>
        <taxon>Cellvibrionales</taxon>
        <taxon>Halieaceae</taxon>
        <taxon>Seongchinamella</taxon>
    </lineage>
</organism>
<dbReference type="Pfam" id="PF03349">
    <property type="entry name" value="Toluene_X"/>
    <property type="match status" value="2"/>
</dbReference>
<keyword evidence="5" id="KW-0732">Signal</keyword>
<dbReference type="RefSeq" id="WP_279254131.1">
    <property type="nucleotide sequence ID" value="NZ_SHNP01000008.1"/>
</dbReference>
<reference evidence="8" key="1">
    <citation type="submission" date="2019-02" db="EMBL/GenBank/DDBJ databases">
        <authorList>
            <person name="Li S.-H."/>
        </authorList>
    </citation>
    <scope>NUCLEOTIDE SEQUENCE</scope>
    <source>
        <strain evidence="8">IMCC8485</strain>
    </source>
</reference>
<protein>
    <submittedName>
        <fullName evidence="8">Long-chain fatty acid transporter</fullName>
    </submittedName>
</protein>
<gene>
    <name evidence="8" type="ORF">EYC87_18075</name>
</gene>
<dbReference type="InterPro" id="IPR005017">
    <property type="entry name" value="OMPP1/FadL/TodX"/>
</dbReference>
<evidence type="ECO:0000256" key="3">
    <source>
        <dbReference type="ARBA" id="ARBA00022452"/>
    </source>
</evidence>
<keyword evidence="4" id="KW-0812">Transmembrane</keyword>
<dbReference type="PANTHER" id="PTHR35093">
    <property type="entry name" value="OUTER MEMBRANE PROTEIN NMB0088-RELATED"/>
    <property type="match status" value="1"/>
</dbReference>
<dbReference type="Gene3D" id="2.40.160.60">
    <property type="entry name" value="Outer membrane protein transport protein (OMPP1/FadL/TodX)"/>
    <property type="match status" value="1"/>
</dbReference>
<evidence type="ECO:0000313" key="8">
    <source>
        <dbReference type="EMBL" id="MCX2975492.1"/>
    </source>
</evidence>
<evidence type="ECO:0000256" key="4">
    <source>
        <dbReference type="ARBA" id="ARBA00022692"/>
    </source>
</evidence>
<comment type="similarity">
    <text evidence="2">Belongs to the OmpP1/FadL family.</text>
</comment>
<comment type="subcellular location">
    <subcellularLocation>
        <location evidence="1">Cell outer membrane</location>
        <topology evidence="1">Multi-pass membrane protein</topology>
    </subcellularLocation>
</comment>
<evidence type="ECO:0000256" key="2">
    <source>
        <dbReference type="ARBA" id="ARBA00008163"/>
    </source>
</evidence>
<evidence type="ECO:0000256" key="7">
    <source>
        <dbReference type="ARBA" id="ARBA00023237"/>
    </source>
</evidence>
<name>A0ABT3SZQ8_9GAMM</name>
<dbReference type="Proteomes" id="UP001143307">
    <property type="component" value="Unassembled WGS sequence"/>
</dbReference>
<proteinExistence type="inferred from homology"/>
<dbReference type="EMBL" id="SHNP01000008">
    <property type="protein sequence ID" value="MCX2975492.1"/>
    <property type="molecule type" value="Genomic_DNA"/>
</dbReference>
<keyword evidence="7" id="KW-0998">Cell outer membrane</keyword>
<keyword evidence="3" id="KW-1134">Transmembrane beta strand</keyword>
<dbReference type="SUPFAM" id="SSF56935">
    <property type="entry name" value="Porins"/>
    <property type="match status" value="1"/>
</dbReference>
<evidence type="ECO:0000256" key="6">
    <source>
        <dbReference type="ARBA" id="ARBA00023136"/>
    </source>
</evidence>
<keyword evidence="6" id="KW-0472">Membrane</keyword>
<evidence type="ECO:0000256" key="5">
    <source>
        <dbReference type="ARBA" id="ARBA00022729"/>
    </source>
</evidence>
<keyword evidence="9" id="KW-1185">Reference proteome</keyword>
<comment type="caution">
    <text evidence="8">The sequence shown here is derived from an EMBL/GenBank/DDBJ whole genome shotgun (WGS) entry which is preliminary data.</text>
</comment>
<evidence type="ECO:0000313" key="9">
    <source>
        <dbReference type="Proteomes" id="UP001143307"/>
    </source>
</evidence>
<sequence length="436" mass="47082">MTLSRKWSVCYLIGTVYCSTAMAGGGYFSLGDGPIARQTAGAVTAVAEDAFAGSSNPAKLTAVGDRVEIGLEFFNPHRKVKRTDAAGPGEVYNFSSTSKNSLFLIPEIAWSRQLSDRFALGVTAYANGGLNSEYEQTTGVDGTNGNPETCKDKPGNFFLGCGNAGFDLNQLVLAPTLAWKITEHQSIGVAPLIAIQRFEAFGLQALTPLSRFPEKVTNRGHDIAVGTGVRIGWYAKPLPWISIGAAYATKTSMQEFDKYEGLFAEGSFDIPENYNIGVAMRPNHQWSLSLDIQKIHYSDVKALGNSVTNSLIDPVVSPLGSASGSAFGWRRDQTNYRVGAAYRSTPRLTIRAGYAYGKRPNKESIEAVSFSMLTPNPIHQATLGFSWETTRGNALHVAIARYLRSSYRGPSALVPGATETLAAHVNTLSIGWTWVL</sequence>